<evidence type="ECO:0000313" key="2">
    <source>
        <dbReference type="EMBL" id="TFK52076.1"/>
    </source>
</evidence>
<proteinExistence type="predicted"/>
<sequence>MTDSQQKSQYAYDVTRAFDEISRKRGLALAMSHQTTVAASTQPSTSHPASEDTREILAAAVAVLGLLIILGVLTAFVLAFAGLLLLLLFVGFSSCCARIGGMVLRPSRAGLWVLEDAGGGVYRFESMEGPSQSGATGQSVVAGDVDYEISLLSKYSTNDTIQSLLYLRRPSSLFTTT</sequence>
<reference evidence="2 3" key="1">
    <citation type="journal article" date="2019" name="Nat. Ecol. Evol.">
        <title>Megaphylogeny resolves global patterns of mushroom evolution.</title>
        <authorList>
            <person name="Varga T."/>
            <person name="Krizsan K."/>
            <person name="Foldi C."/>
            <person name="Dima B."/>
            <person name="Sanchez-Garcia M."/>
            <person name="Sanchez-Ramirez S."/>
            <person name="Szollosi G.J."/>
            <person name="Szarkandi J.G."/>
            <person name="Papp V."/>
            <person name="Albert L."/>
            <person name="Andreopoulos W."/>
            <person name="Angelini C."/>
            <person name="Antonin V."/>
            <person name="Barry K.W."/>
            <person name="Bougher N.L."/>
            <person name="Buchanan P."/>
            <person name="Buyck B."/>
            <person name="Bense V."/>
            <person name="Catcheside P."/>
            <person name="Chovatia M."/>
            <person name="Cooper J."/>
            <person name="Damon W."/>
            <person name="Desjardin D."/>
            <person name="Finy P."/>
            <person name="Geml J."/>
            <person name="Haridas S."/>
            <person name="Hughes K."/>
            <person name="Justo A."/>
            <person name="Karasinski D."/>
            <person name="Kautmanova I."/>
            <person name="Kiss B."/>
            <person name="Kocsube S."/>
            <person name="Kotiranta H."/>
            <person name="LaButti K.M."/>
            <person name="Lechner B.E."/>
            <person name="Liimatainen K."/>
            <person name="Lipzen A."/>
            <person name="Lukacs Z."/>
            <person name="Mihaltcheva S."/>
            <person name="Morgado L.N."/>
            <person name="Niskanen T."/>
            <person name="Noordeloos M.E."/>
            <person name="Ohm R.A."/>
            <person name="Ortiz-Santana B."/>
            <person name="Ovrebo C."/>
            <person name="Racz N."/>
            <person name="Riley R."/>
            <person name="Savchenko A."/>
            <person name="Shiryaev A."/>
            <person name="Soop K."/>
            <person name="Spirin V."/>
            <person name="Szebenyi C."/>
            <person name="Tomsovsky M."/>
            <person name="Tulloss R.E."/>
            <person name="Uehling J."/>
            <person name="Grigoriev I.V."/>
            <person name="Vagvolgyi C."/>
            <person name="Papp T."/>
            <person name="Martin F.M."/>
            <person name="Miettinen O."/>
            <person name="Hibbett D.S."/>
            <person name="Nagy L.G."/>
        </authorList>
    </citation>
    <scope>NUCLEOTIDE SEQUENCE [LARGE SCALE GENOMIC DNA]</scope>
    <source>
        <strain evidence="2 3">OMC1185</strain>
    </source>
</reference>
<name>A0A5C3N6E0_9AGAM</name>
<feature type="transmembrane region" description="Helical" evidence="1">
    <location>
        <begin position="56"/>
        <end position="78"/>
    </location>
</feature>
<evidence type="ECO:0000313" key="3">
    <source>
        <dbReference type="Proteomes" id="UP000305948"/>
    </source>
</evidence>
<keyword evidence="1" id="KW-0812">Transmembrane</keyword>
<accession>A0A5C3N6E0</accession>
<keyword evidence="1" id="KW-1133">Transmembrane helix</keyword>
<feature type="transmembrane region" description="Helical" evidence="1">
    <location>
        <begin position="84"/>
        <end position="104"/>
    </location>
</feature>
<gene>
    <name evidence="2" type="ORF">OE88DRAFT_1644646</name>
</gene>
<evidence type="ECO:0000256" key="1">
    <source>
        <dbReference type="SAM" id="Phobius"/>
    </source>
</evidence>
<dbReference type="EMBL" id="ML213510">
    <property type="protein sequence ID" value="TFK52076.1"/>
    <property type="molecule type" value="Genomic_DNA"/>
</dbReference>
<organism evidence="2 3">
    <name type="scientific">Heliocybe sulcata</name>
    <dbReference type="NCBI Taxonomy" id="5364"/>
    <lineage>
        <taxon>Eukaryota</taxon>
        <taxon>Fungi</taxon>
        <taxon>Dikarya</taxon>
        <taxon>Basidiomycota</taxon>
        <taxon>Agaricomycotina</taxon>
        <taxon>Agaricomycetes</taxon>
        <taxon>Gloeophyllales</taxon>
        <taxon>Gloeophyllaceae</taxon>
        <taxon>Heliocybe</taxon>
    </lineage>
</organism>
<dbReference type="AlphaFoldDB" id="A0A5C3N6E0"/>
<dbReference type="Proteomes" id="UP000305948">
    <property type="component" value="Unassembled WGS sequence"/>
</dbReference>
<keyword evidence="1" id="KW-0472">Membrane</keyword>
<protein>
    <submittedName>
        <fullName evidence="2">Uncharacterized protein</fullName>
    </submittedName>
</protein>
<keyword evidence="3" id="KW-1185">Reference proteome</keyword>